<evidence type="ECO:0000313" key="2">
    <source>
        <dbReference type="Proteomes" id="UP000828048"/>
    </source>
</evidence>
<comment type="caution">
    <text evidence="1">The sequence shown here is derived from an EMBL/GenBank/DDBJ whole genome shotgun (WGS) entry which is preliminary data.</text>
</comment>
<dbReference type="Proteomes" id="UP000828048">
    <property type="component" value="Chromosome 3"/>
</dbReference>
<protein>
    <submittedName>
        <fullName evidence="1">Uncharacterized protein</fullName>
    </submittedName>
</protein>
<reference evidence="1 2" key="1">
    <citation type="journal article" date="2021" name="Hortic Res">
        <title>High-quality reference genome and annotation aids understanding of berry development for evergreen blueberry (Vaccinium darrowii).</title>
        <authorList>
            <person name="Yu J."/>
            <person name="Hulse-Kemp A.M."/>
            <person name="Babiker E."/>
            <person name="Staton M."/>
        </authorList>
    </citation>
    <scope>NUCLEOTIDE SEQUENCE [LARGE SCALE GENOMIC DNA]</scope>
    <source>
        <strain evidence="2">cv. NJ 8807/NJ 8810</strain>
        <tissue evidence="1">Young leaf</tissue>
    </source>
</reference>
<evidence type="ECO:0000313" key="1">
    <source>
        <dbReference type="EMBL" id="KAH7856575.1"/>
    </source>
</evidence>
<gene>
    <name evidence="1" type="ORF">Vadar_003068</name>
</gene>
<organism evidence="1 2">
    <name type="scientific">Vaccinium darrowii</name>
    <dbReference type="NCBI Taxonomy" id="229202"/>
    <lineage>
        <taxon>Eukaryota</taxon>
        <taxon>Viridiplantae</taxon>
        <taxon>Streptophyta</taxon>
        <taxon>Embryophyta</taxon>
        <taxon>Tracheophyta</taxon>
        <taxon>Spermatophyta</taxon>
        <taxon>Magnoliopsida</taxon>
        <taxon>eudicotyledons</taxon>
        <taxon>Gunneridae</taxon>
        <taxon>Pentapetalae</taxon>
        <taxon>asterids</taxon>
        <taxon>Ericales</taxon>
        <taxon>Ericaceae</taxon>
        <taxon>Vaccinioideae</taxon>
        <taxon>Vaccinieae</taxon>
        <taxon>Vaccinium</taxon>
    </lineage>
</organism>
<sequence length="206" mass="22899">MIYALLVEERCRTIANENSQQRKAIDDPRDDREAKGKRNVPNPGAEDEAEAFFARIVPMFSSMGGWFSIPNTDTDILALENFVILWAISNGILFYVVDIPYLALSSEKKEIQLGTHVKLSGSNRDNNGLTGQLDNNHFDGTTTPHSYSNMLHLLKLSLRKCGLQGPDLSRIPGLAYMSLAHNSLNGSIPSIIWQNRISSKPETLVV</sequence>
<proteinExistence type="predicted"/>
<name>A0ACB7YSP2_9ERIC</name>
<dbReference type="EMBL" id="CM037153">
    <property type="protein sequence ID" value="KAH7856575.1"/>
    <property type="molecule type" value="Genomic_DNA"/>
</dbReference>
<accession>A0ACB7YSP2</accession>
<keyword evidence="2" id="KW-1185">Reference proteome</keyword>